<sequence>MIHCWEIDDKTGNARQDASTKLPFCDVTMERRELAGPNTKTYAYRITRDSPLPWYESDAQMVSNA</sequence>
<gene>
    <name evidence="1" type="ORF">BN2475_580012</name>
</gene>
<dbReference type="Proteomes" id="UP000187012">
    <property type="component" value="Unassembled WGS sequence"/>
</dbReference>
<evidence type="ECO:0000313" key="1">
    <source>
        <dbReference type="EMBL" id="SIT45617.1"/>
    </source>
</evidence>
<proteinExistence type="predicted"/>
<dbReference type="EMBL" id="CYGX02000058">
    <property type="protein sequence ID" value="SIT45617.1"/>
    <property type="molecule type" value="Genomic_DNA"/>
</dbReference>
<accession>A0A1N7SE17</accession>
<organism evidence="1 2">
    <name type="scientific">Paraburkholderia ribeironis</name>
    <dbReference type="NCBI Taxonomy" id="1247936"/>
    <lineage>
        <taxon>Bacteria</taxon>
        <taxon>Pseudomonadati</taxon>
        <taxon>Pseudomonadota</taxon>
        <taxon>Betaproteobacteria</taxon>
        <taxon>Burkholderiales</taxon>
        <taxon>Burkholderiaceae</taxon>
        <taxon>Paraburkholderia</taxon>
    </lineage>
</organism>
<dbReference type="STRING" id="1247936.BN2475_580012"/>
<dbReference type="AlphaFoldDB" id="A0A1N7SE17"/>
<evidence type="ECO:0000313" key="2">
    <source>
        <dbReference type="Proteomes" id="UP000187012"/>
    </source>
</evidence>
<reference evidence="1 2" key="1">
    <citation type="submission" date="2016-12" db="EMBL/GenBank/DDBJ databases">
        <authorList>
            <person name="Song W.-J."/>
            <person name="Kurnit D.M."/>
        </authorList>
    </citation>
    <scope>NUCLEOTIDE SEQUENCE [LARGE SCALE GENOMIC DNA]</scope>
    <source>
        <strain evidence="1 2">STM7296</strain>
    </source>
</reference>
<protein>
    <submittedName>
        <fullName evidence="1">Uncharacterized protein</fullName>
    </submittedName>
</protein>
<keyword evidence="2" id="KW-1185">Reference proteome</keyword>
<name>A0A1N7SE17_9BURK</name>